<dbReference type="EMBL" id="MLFT02000012">
    <property type="protein sequence ID" value="PHT31930.1"/>
    <property type="molecule type" value="Genomic_DNA"/>
</dbReference>
<evidence type="ECO:0008006" key="5">
    <source>
        <dbReference type="Google" id="ProtNLM"/>
    </source>
</evidence>
<dbReference type="Proteomes" id="UP000224567">
    <property type="component" value="Unassembled WGS sequence"/>
</dbReference>
<evidence type="ECO:0000313" key="4">
    <source>
        <dbReference type="Proteomes" id="UP000224567"/>
    </source>
</evidence>
<name>A0A2G2VG12_CAPBA</name>
<feature type="repeat" description="PPR" evidence="2">
    <location>
        <begin position="85"/>
        <end position="115"/>
    </location>
</feature>
<dbReference type="InterPro" id="IPR002885">
    <property type="entry name" value="PPR_rpt"/>
</dbReference>
<evidence type="ECO:0000256" key="1">
    <source>
        <dbReference type="ARBA" id="ARBA00022737"/>
    </source>
</evidence>
<keyword evidence="1" id="KW-0677">Repeat</keyword>
<dbReference type="InterPro" id="IPR046960">
    <property type="entry name" value="PPR_At4g14850-like_plant"/>
</dbReference>
<feature type="repeat" description="PPR" evidence="2">
    <location>
        <begin position="116"/>
        <end position="150"/>
    </location>
</feature>
<dbReference type="PANTHER" id="PTHR47926">
    <property type="entry name" value="PENTATRICOPEPTIDE REPEAT-CONTAINING PROTEIN"/>
    <property type="match status" value="1"/>
</dbReference>
<dbReference type="PROSITE" id="PS51375">
    <property type="entry name" value="PPR"/>
    <property type="match status" value="2"/>
</dbReference>
<dbReference type="Pfam" id="PF13041">
    <property type="entry name" value="PPR_2"/>
    <property type="match status" value="1"/>
</dbReference>
<reference evidence="4" key="2">
    <citation type="journal article" date="2017" name="J. Anim. Genet.">
        <title>Multiple reference genome sequences of hot pepper reveal the massive evolution of plant disease resistance genes by retroduplication.</title>
        <authorList>
            <person name="Kim S."/>
            <person name="Park J."/>
            <person name="Yeom S.-I."/>
            <person name="Kim Y.-M."/>
            <person name="Seo E."/>
            <person name="Kim K.-T."/>
            <person name="Kim M.-S."/>
            <person name="Lee J.M."/>
            <person name="Cheong K."/>
            <person name="Shin H.-S."/>
            <person name="Kim S.-B."/>
            <person name="Han K."/>
            <person name="Lee J."/>
            <person name="Park M."/>
            <person name="Lee H.-A."/>
            <person name="Lee H.-Y."/>
            <person name="Lee Y."/>
            <person name="Oh S."/>
            <person name="Lee J.H."/>
            <person name="Choi E."/>
            <person name="Choi E."/>
            <person name="Lee S.E."/>
            <person name="Jeon J."/>
            <person name="Kim H."/>
            <person name="Choi G."/>
            <person name="Song H."/>
            <person name="Lee J."/>
            <person name="Lee S.-C."/>
            <person name="Kwon J.-K."/>
            <person name="Lee H.-Y."/>
            <person name="Koo N."/>
            <person name="Hong Y."/>
            <person name="Kim R.W."/>
            <person name="Kang W.-H."/>
            <person name="Huh J.H."/>
            <person name="Kang B.-C."/>
            <person name="Yang T.-J."/>
            <person name="Lee Y.-H."/>
            <person name="Bennetzen J.L."/>
            <person name="Choi D."/>
        </authorList>
    </citation>
    <scope>NUCLEOTIDE SEQUENCE [LARGE SCALE GENOMIC DNA]</scope>
    <source>
        <strain evidence="4">cv. PBC81</strain>
    </source>
</reference>
<dbReference type="NCBIfam" id="TIGR00756">
    <property type="entry name" value="PPR"/>
    <property type="match status" value="2"/>
</dbReference>
<evidence type="ECO:0000256" key="2">
    <source>
        <dbReference type="PROSITE-ProRule" id="PRU00708"/>
    </source>
</evidence>
<dbReference type="InterPro" id="IPR011990">
    <property type="entry name" value="TPR-like_helical_dom_sf"/>
</dbReference>
<keyword evidence="4" id="KW-1185">Reference proteome</keyword>
<reference evidence="3 4" key="1">
    <citation type="journal article" date="2017" name="Genome Biol.">
        <title>New reference genome sequences of hot pepper reveal the massive evolution of plant disease-resistance genes by retroduplication.</title>
        <authorList>
            <person name="Kim S."/>
            <person name="Park J."/>
            <person name="Yeom S.I."/>
            <person name="Kim Y.M."/>
            <person name="Seo E."/>
            <person name="Kim K.T."/>
            <person name="Kim M.S."/>
            <person name="Lee J.M."/>
            <person name="Cheong K."/>
            <person name="Shin H.S."/>
            <person name="Kim S.B."/>
            <person name="Han K."/>
            <person name="Lee J."/>
            <person name="Park M."/>
            <person name="Lee H.A."/>
            <person name="Lee H.Y."/>
            <person name="Lee Y."/>
            <person name="Oh S."/>
            <person name="Lee J.H."/>
            <person name="Choi E."/>
            <person name="Choi E."/>
            <person name="Lee S.E."/>
            <person name="Jeon J."/>
            <person name="Kim H."/>
            <person name="Choi G."/>
            <person name="Song H."/>
            <person name="Lee J."/>
            <person name="Lee S.C."/>
            <person name="Kwon J.K."/>
            <person name="Lee H.Y."/>
            <person name="Koo N."/>
            <person name="Hong Y."/>
            <person name="Kim R.W."/>
            <person name="Kang W.H."/>
            <person name="Huh J.H."/>
            <person name="Kang B.C."/>
            <person name="Yang T.J."/>
            <person name="Lee Y.H."/>
            <person name="Bennetzen J.L."/>
            <person name="Choi D."/>
        </authorList>
    </citation>
    <scope>NUCLEOTIDE SEQUENCE [LARGE SCALE GENOMIC DNA]</scope>
    <source>
        <strain evidence="4">cv. PBC81</strain>
    </source>
</reference>
<dbReference type="GO" id="GO:0003723">
    <property type="term" value="F:RNA binding"/>
    <property type="evidence" value="ECO:0007669"/>
    <property type="project" value="InterPro"/>
</dbReference>
<dbReference type="PANTHER" id="PTHR47926:SF347">
    <property type="entry name" value="PENTATRICOPEPTIDE REPEAT-CONTAINING PROTEIN"/>
    <property type="match status" value="1"/>
</dbReference>
<dbReference type="OrthoDB" id="1248612at2759"/>
<sequence length="261" mass="30626">MAAQCQNLYYEDFHRTKLLFERGICLDKVEDKFLSFHARLIETGWDWFAPEPCAANEHWSMFSGYLGISDFMSSRKVFDEMGERNVASWNAMINRYVKVDRMREACELFDEMAERNEVSYTIMISGCVGVSEFEEVWRWFVDMRRRGVMPDQKMFLVVLSVVIGLDNELRVGNLDMTLKYFGNFPEKNEYSYVASWAAMISRLMHNGQSVESLERQRFELQKCSLACADIGDVRLEDALVPPVYEFEENYEKRTNKMVEVV</sequence>
<dbReference type="AlphaFoldDB" id="A0A2G2VG12"/>
<accession>A0A2G2VG12</accession>
<comment type="caution">
    <text evidence="3">The sequence shown here is derived from an EMBL/GenBank/DDBJ whole genome shotgun (WGS) entry which is preliminary data.</text>
</comment>
<protein>
    <recommendedName>
        <fullName evidence="5">Pentatricopeptide repeat-containing protein</fullName>
    </recommendedName>
</protein>
<organism evidence="3 4">
    <name type="scientific">Capsicum baccatum</name>
    <name type="common">Peruvian pepper</name>
    <dbReference type="NCBI Taxonomy" id="33114"/>
    <lineage>
        <taxon>Eukaryota</taxon>
        <taxon>Viridiplantae</taxon>
        <taxon>Streptophyta</taxon>
        <taxon>Embryophyta</taxon>
        <taxon>Tracheophyta</taxon>
        <taxon>Spermatophyta</taxon>
        <taxon>Magnoliopsida</taxon>
        <taxon>eudicotyledons</taxon>
        <taxon>Gunneridae</taxon>
        <taxon>Pentapetalae</taxon>
        <taxon>asterids</taxon>
        <taxon>lamiids</taxon>
        <taxon>Solanales</taxon>
        <taxon>Solanaceae</taxon>
        <taxon>Solanoideae</taxon>
        <taxon>Capsiceae</taxon>
        <taxon>Capsicum</taxon>
    </lineage>
</organism>
<proteinExistence type="predicted"/>
<dbReference type="Gene3D" id="1.25.40.10">
    <property type="entry name" value="Tetratricopeptide repeat domain"/>
    <property type="match status" value="1"/>
</dbReference>
<evidence type="ECO:0000313" key="3">
    <source>
        <dbReference type="EMBL" id="PHT31930.1"/>
    </source>
</evidence>
<dbReference type="GO" id="GO:0009451">
    <property type="term" value="P:RNA modification"/>
    <property type="evidence" value="ECO:0007669"/>
    <property type="project" value="InterPro"/>
</dbReference>
<gene>
    <name evidence="3" type="ORF">CQW23_28267</name>
</gene>